<dbReference type="InterPro" id="IPR016024">
    <property type="entry name" value="ARM-type_fold"/>
</dbReference>
<accession>A0A0K1PMB9</accession>
<dbReference type="EMBL" id="CP012333">
    <property type="protein sequence ID" value="AKU94234.1"/>
    <property type="molecule type" value="Genomic_DNA"/>
</dbReference>
<dbReference type="RefSeq" id="WP_169927236.1">
    <property type="nucleotide sequence ID" value="NZ_CP012333.1"/>
</dbReference>
<reference evidence="2 3" key="1">
    <citation type="submission" date="2015-08" db="EMBL/GenBank/DDBJ databases">
        <authorList>
            <person name="Babu N.S."/>
            <person name="Beckwith C.J."/>
            <person name="Beseler K.G."/>
            <person name="Brison A."/>
            <person name="Carone J.V."/>
            <person name="Caskin T.P."/>
            <person name="Diamond M."/>
            <person name="Durham M.E."/>
            <person name="Foxe J.M."/>
            <person name="Go M."/>
            <person name="Henderson B.A."/>
            <person name="Jones I.B."/>
            <person name="McGettigan J.A."/>
            <person name="Micheletti S.J."/>
            <person name="Nasrallah M.E."/>
            <person name="Ortiz D."/>
            <person name="Piller C.R."/>
            <person name="Privatt S.R."/>
            <person name="Schneider S.L."/>
            <person name="Sharp S."/>
            <person name="Smith T.C."/>
            <person name="Stanton J.D."/>
            <person name="Ullery H.E."/>
            <person name="Wilson R.J."/>
            <person name="Serrano M.G."/>
            <person name="Buck G."/>
            <person name="Lee V."/>
            <person name="Wang Y."/>
            <person name="Carvalho R."/>
            <person name="Voegtly L."/>
            <person name="Shi R."/>
            <person name="Duckworth R."/>
            <person name="Johnson A."/>
            <person name="Loviza R."/>
            <person name="Walstead R."/>
            <person name="Shah Z."/>
            <person name="Kiflezghi M."/>
            <person name="Wade K."/>
            <person name="Ball S.L."/>
            <person name="Bradley K.W."/>
            <person name="Asai D.J."/>
            <person name="Bowman C.A."/>
            <person name="Russell D.A."/>
            <person name="Pope W.H."/>
            <person name="Jacobs-Sera D."/>
            <person name="Hendrix R.W."/>
            <person name="Hatfull G.F."/>
        </authorList>
    </citation>
    <scope>NUCLEOTIDE SEQUENCE [LARGE SCALE GENOMIC DNA]</scope>
    <source>
        <strain evidence="2 3">DSM 27648</strain>
    </source>
</reference>
<evidence type="ECO:0008006" key="4">
    <source>
        <dbReference type="Google" id="ProtNLM"/>
    </source>
</evidence>
<protein>
    <recommendedName>
        <fullName evidence="4">HEAT repeat domain-containing protein</fullName>
    </recommendedName>
</protein>
<keyword evidence="1" id="KW-0732">Signal</keyword>
<dbReference type="InterPro" id="IPR011989">
    <property type="entry name" value="ARM-like"/>
</dbReference>
<evidence type="ECO:0000313" key="2">
    <source>
        <dbReference type="EMBL" id="AKU94234.1"/>
    </source>
</evidence>
<dbReference type="Pfam" id="PF13646">
    <property type="entry name" value="HEAT_2"/>
    <property type="match status" value="1"/>
</dbReference>
<dbReference type="SMART" id="SM00567">
    <property type="entry name" value="EZ_HEAT"/>
    <property type="match status" value="2"/>
</dbReference>
<dbReference type="STRING" id="1391654.AKJ09_00898"/>
<sequence>MKLCLTTIAAFALVGASADALAAGVLIDSAELPAKTASSLRSDIDHARVEVPELFKAVHDIASRANELDAAARKPGTPLTMQFKSLGPRALMPMLEMLAFDAHAPTGLTPTASSALQVGLVEAIGIVRDARAVPVLGRVLERERSADVTRAAADALGRIGTDEAFTALTRALELSKTSIDRESAVLAGLGSCRRADAARLLAKRLDAHPDDATARVVAKALGTIGNAWAWQTLSARSEEGAVRETAARSLVNAYLTYRGSAQKAVSNAILVVDDPHTAALVEAAKRGASRDVVALLDALSQRLLANPTHANYSATQLR</sequence>
<dbReference type="Proteomes" id="UP000064967">
    <property type="component" value="Chromosome"/>
</dbReference>
<keyword evidence="3" id="KW-1185">Reference proteome</keyword>
<gene>
    <name evidence="2" type="ORF">AKJ09_00898</name>
</gene>
<dbReference type="SUPFAM" id="SSF48371">
    <property type="entry name" value="ARM repeat"/>
    <property type="match status" value="1"/>
</dbReference>
<dbReference type="InterPro" id="IPR004155">
    <property type="entry name" value="PBS_lyase_HEAT"/>
</dbReference>
<proteinExistence type="predicted"/>
<feature type="chain" id="PRO_5005465721" description="HEAT repeat domain-containing protein" evidence="1">
    <location>
        <begin position="23"/>
        <end position="318"/>
    </location>
</feature>
<dbReference type="Gene3D" id="1.25.10.10">
    <property type="entry name" value="Leucine-rich Repeat Variant"/>
    <property type="match status" value="1"/>
</dbReference>
<organism evidence="2 3">
    <name type="scientific">Labilithrix luteola</name>
    <dbReference type="NCBI Taxonomy" id="1391654"/>
    <lineage>
        <taxon>Bacteria</taxon>
        <taxon>Pseudomonadati</taxon>
        <taxon>Myxococcota</taxon>
        <taxon>Polyangia</taxon>
        <taxon>Polyangiales</taxon>
        <taxon>Labilitrichaceae</taxon>
        <taxon>Labilithrix</taxon>
    </lineage>
</organism>
<evidence type="ECO:0000313" key="3">
    <source>
        <dbReference type="Proteomes" id="UP000064967"/>
    </source>
</evidence>
<dbReference type="AlphaFoldDB" id="A0A0K1PMB9"/>
<evidence type="ECO:0000256" key="1">
    <source>
        <dbReference type="SAM" id="SignalP"/>
    </source>
</evidence>
<feature type="signal peptide" evidence="1">
    <location>
        <begin position="1"/>
        <end position="22"/>
    </location>
</feature>
<name>A0A0K1PMB9_9BACT</name>
<dbReference type="KEGG" id="llu:AKJ09_00898"/>